<dbReference type="OrthoDB" id="5491447at2"/>
<keyword evidence="1" id="KW-1133">Transmembrane helix</keyword>
<evidence type="ECO:0000259" key="2">
    <source>
        <dbReference type="Pfam" id="PF13559"/>
    </source>
</evidence>
<accession>E0NT08</accession>
<dbReference type="Proteomes" id="UP000004394">
    <property type="component" value="Unassembled WGS sequence"/>
</dbReference>
<proteinExistence type="predicted"/>
<evidence type="ECO:0000313" key="4">
    <source>
        <dbReference type="Proteomes" id="UP000004394"/>
    </source>
</evidence>
<dbReference type="HOGENOM" id="CLU_1341065_0_0_10"/>
<dbReference type="BioCyc" id="PMAR862515-HMP:GMOO-1257-MONOMER"/>
<keyword evidence="1" id="KW-0812">Transmembrane</keyword>
<gene>
    <name evidence="3" type="ORF">HMPREF0658_1235</name>
</gene>
<evidence type="ECO:0000256" key="1">
    <source>
        <dbReference type="SAM" id="Phobius"/>
    </source>
</evidence>
<feature type="domain" description="Protein-glutamine gamma-glutamyltransferase-like C-terminal" evidence="2">
    <location>
        <begin position="133"/>
        <end position="195"/>
    </location>
</feature>
<name>E0NT08_9BACT</name>
<protein>
    <recommendedName>
        <fullName evidence="2">Protein-glutamine gamma-glutamyltransferase-like C-terminal domain-containing protein</fullName>
    </recommendedName>
</protein>
<dbReference type="InterPro" id="IPR025403">
    <property type="entry name" value="TgpA-like_C"/>
</dbReference>
<keyword evidence="4" id="KW-1185">Reference proteome</keyword>
<keyword evidence="1" id="KW-0472">Membrane</keyword>
<dbReference type="EMBL" id="AEEI01000043">
    <property type="protein sequence ID" value="EFM01747.1"/>
    <property type="molecule type" value="Genomic_DNA"/>
</dbReference>
<dbReference type="Pfam" id="PF13559">
    <property type="entry name" value="DUF4129"/>
    <property type="match status" value="1"/>
</dbReference>
<dbReference type="RefSeq" id="WP_006949255.1">
    <property type="nucleotide sequence ID" value="NZ_BAJI01000003.1"/>
</dbReference>
<feature type="transmembrane region" description="Helical" evidence="1">
    <location>
        <begin position="64"/>
        <end position="84"/>
    </location>
</feature>
<dbReference type="AlphaFoldDB" id="E0NT08"/>
<dbReference type="eggNOG" id="ENOG5033XC4">
    <property type="taxonomic scope" value="Bacteria"/>
</dbReference>
<evidence type="ECO:0000313" key="3">
    <source>
        <dbReference type="EMBL" id="EFM01747.1"/>
    </source>
</evidence>
<dbReference type="STRING" id="862515.HMPREF0658_1235"/>
<sequence length="204" mass="23280">MDASIVDTLVVDTARIHAFRTDSDFDYSRELVPTDTGIADWILKEIGDIIDTLFNNEFTHQYGVLFWTLLGLVLLALVALFIYVKRPGLFGRNKRNEQAYDVTEDTIYGIDFPQSIAAALERGDYNEAARLIYLHTLKGLSDAGRIVWQPFKTPTQYTYEIKRDDFSRLTALFIRVRYGNFAADEAVCEEMQTLWAAIMKGETA</sequence>
<comment type="caution">
    <text evidence="3">The sequence shown here is derived from an EMBL/GenBank/DDBJ whole genome shotgun (WGS) entry which is preliminary data.</text>
</comment>
<reference evidence="3" key="1">
    <citation type="submission" date="2010-07" db="EMBL/GenBank/DDBJ databases">
        <authorList>
            <person name="Muzny D."/>
            <person name="Qin X."/>
            <person name="Deng J."/>
            <person name="Jiang H."/>
            <person name="Liu Y."/>
            <person name="Qu J."/>
            <person name="Song X.-Z."/>
            <person name="Zhang L."/>
            <person name="Thornton R."/>
            <person name="Coyle M."/>
            <person name="Francisco L."/>
            <person name="Jackson L."/>
            <person name="Javaid M."/>
            <person name="Korchina V."/>
            <person name="Kovar C."/>
            <person name="Mata R."/>
            <person name="Mathew T."/>
            <person name="Ngo R."/>
            <person name="Nguyen L."/>
            <person name="Nguyen N."/>
            <person name="Okwuonu G."/>
            <person name="Ongeri F."/>
            <person name="Pham C."/>
            <person name="Simmons D."/>
            <person name="Wilczek-Boney K."/>
            <person name="Hale W."/>
            <person name="Jakkamsetti A."/>
            <person name="Pham P."/>
            <person name="Ruth R."/>
            <person name="San Lucas F."/>
            <person name="Warren J."/>
            <person name="Zhang J."/>
            <person name="Zhao Z."/>
            <person name="Zhou C."/>
            <person name="Zhu D."/>
            <person name="Lee S."/>
            <person name="Bess C."/>
            <person name="Blankenburg K."/>
            <person name="Forbes L."/>
            <person name="Fu Q."/>
            <person name="Gubbala S."/>
            <person name="Hirani K."/>
            <person name="Jayaseelan J.C."/>
            <person name="Lara F."/>
            <person name="Munidasa M."/>
            <person name="Palculict T."/>
            <person name="Patil S."/>
            <person name="Pu L.-L."/>
            <person name="Saada N."/>
            <person name="Tang L."/>
            <person name="Weissenberger G."/>
            <person name="Zhu Y."/>
            <person name="Hemphill L."/>
            <person name="Shang Y."/>
            <person name="Youmans B."/>
            <person name="Ayvaz T."/>
            <person name="Ross M."/>
            <person name="Santibanez J."/>
            <person name="Aqrawi P."/>
            <person name="Gross S."/>
            <person name="Joshi V."/>
            <person name="Fowler G."/>
            <person name="Nazareth L."/>
            <person name="Reid J."/>
            <person name="Worley K."/>
            <person name="Petrosino J."/>
            <person name="Highlander S."/>
            <person name="Gibbs R."/>
        </authorList>
    </citation>
    <scope>NUCLEOTIDE SEQUENCE [LARGE SCALE GENOMIC DNA]</scope>
    <source>
        <strain evidence="3">DSM 16973</strain>
    </source>
</reference>
<organism evidence="3 4">
    <name type="scientific">Hoylesella marshii DSM 16973 = JCM 13450</name>
    <dbReference type="NCBI Taxonomy" id="862515"/>
    <lineage>
        <taxon>Bacteria</taxon>
        <taxon>Pseudomonadati</taxon>
        <taxon>Bacteroidota</taxon>
        <taxon>Bacteroidia</taxon>
        <taxon>Bacteroidales</taxon>
        <taxon>Prevotellaceae</taxon>
        <taxon>Hoylesella</taxon>
    </lineage>
</organism>